<dbReference type="PANTHER" id="PTHR43167:SF1">
    <property type="entry name" value="PUTATIVE (AFU_ORTHOLOGUE AFUA_6G01830)-RELATED"/>
    <property type="match status" value="1"/>
</dbReference>
<reference evidence="1" key="1">
    <citation type="submission" date="2023-05" db="EMBL/GenBank/DDBJ databases">
        <authorList>
            <person name="Huff M."/>
        </authorList>
    </citation>
    <scope>NUCLEOTIDE SEQUENCE</scope>
</reference>
<sequence>MNSKLIVEVTSEACSSTIALAAAAQQFGGKLLCILPKPITLDKSQKIDNYERLLERLNVNRKRSVVVANNLIEGRKRVEGHLKGVETMVEVQFIKRPIGKGMEITMLGRAMCLEKENKTEEAIIKQSEKDNP</sequence>
<organism evidence="1 2">
    <name type="scientific">Fraxinus pennsylvanica</name>
    <dbReference type="NCBI Taxonomy" id="56036"/>
    <lineage>
        <taxon>Eukaryota</taxon>
        <taxon>Viridiplantae</taxon>
        <taxon>Streptophyta</taxon>
        <taxon>Embryophyta</taxon>
        <taxon>Tracheophyta</taxon>
        <taxon>Spermatophyta</taxon>
        <taxon>Magnoliopsida</taxon>
        <taxon>eudicotyledons</taxon>
        <taxon>Gunneridae</taxon>
        <taxon>Pentapetalae</taxon>
        <taxon>asterids</taxon>
        <taxon>lamiids</taxon>
        <taxon>Lamiales</taxon>
        <taxon>Oleaceae</taxon>
        <taxon>Oleeae</taxon>
        <taxon>Fraxinus</taxon>
    </lineage>
</organism>
<keyword evidence="2" id="KW-1185">Reference proteome</keyword>
<gene>
    <name evidence="1" type="ORF">FPE_LOCUS31180</name>
</gene>
<evidence type="ECO:0000313" key="1">
    <source>
        <dbReference type="EMBL" id="CAI9783659.1"/>
    </source>
</evidence>
<accession>A0AAD2A8G9</accession>
<dbReference type="Proteomes" id="UP000834106">
    <property type="component" value="Chromosome 20"/>
</dbReference>
<dbReference type="PANTHER" id="PTHR43167">
    <property type="entry name" value="PUTATIVE (AFU_ORTHOLOGUE AFUA_6G01830)-RELATED"/>
    <property type="match status" value="1"/>
</dbReference>
<proteinExistence type="predicted"/>
<dbReference type="AlphaFoldDB" id="A0AAD2A8G9"/>
<protein>
    <submittedName>
        <fullName evidence="1">Uncharacterized protein</fullName>
    </submittedName>
</protein>
<dbReference type="EMBL" id="OU503055">
    <property type="protein sequence ID" value="CAI9783659.1"/>
    <property type="molecule type" value="Genomic_DNA"/>
</dbReference>
<evidence type="ECO:0000313" key="2">
    <source>
        <dbReference type="Proteomes" id="UP000834106"/>
    </source>
</evidence>
<name>A0AAD2A8G9_9LAMI</name>